<keyword evidence="3" id="KW-1185">Reference proteome</keyword>
<comment type="caution">
    <text evidence="2">The sequence shown here is derived from an EMBL/GenBank/DDBJ whole genome shotgun (WGS) entry which is preliminary data.</text>
</comment>
<sequence length="271" mass="31013">MGSQSFTRLEHWVGHLLATGKYAFSWEELKQNMPHSTTDALKQSLNREVRKNNILSIHKGYYIIIPPSYKARGILPPTQFIDGLMHFLKRPYYVGLLSAASMHGAAHQQPQEFFVVTELPVLRPTRKKGIKVNYLSKKNFPKSFIQQINTETGFIKVSSPLLTAVDLIQYNHHIGGINRSAVVLHELMEVVGKEDFTNELLEYVPVSVMQRLGYLLEYKVEYVEWADTLFRLLDKKGVKLFRTPLKTGSSESGYSADNRWKVLVNVDVETD</sequence>
<dbReference type="Proteomes" id="UP000673975">
    <property type="component" value="Unassembled WGS sequence"/>
</dbReference>
<dbReference type="RefSeq" id="WP_210512943.1">
    <property type="nucleotide sequence ID" value="NZ_JAFIDN010000011.1"/>
</dbReference>
<accession>A0A8J7RM77</accession>
<feature type="domain" description="AbiEi antitoxin C-terminal" evidence="1">
    <location>
        <begin position="75"/>
        <end position="217"/>
    </location>
</feature>
<evidence type="ECO:0000259" key="1">
    <source>
        <dbReference type="Pfam" id="PF09407"/>
    </source>
</evidence>
<reference evidence="2" key="1">
    <citation type="submission" date="2021-02" db="EMBL/GenBank/DDBJ databases">
        <title>Natronogracilivirga saccharolytica gen. nov. sp. nov. a new anaerobic, haloalkiliphilic carbohydrate-fermenting bacterium from soda lake and proposing of Cyclonatronumiaceae fam. nov. in the phylum Balneolaeota.</title>
        <authorList>
            <person name="Zhilina T.N."/>
            <person name="Sorokin D.Y."/>
            <person name="Zavarzina D.G."/>
            <person name="Toshchakov S.V."/>
            <person name="Kublanov I.V."/>
        </authorList>
    </citation>
    <scope>NUCLEOTIDE SEQUENCE</scope>
    <source>
        <strain evidence="2">Z-1702</strain>
    </source>
</reference>
<name>A0A8J7RM77_9BACT</name>
<protein>
    <submittedName>
        <fullName evidence="2">Type IV toxin-antitoxin system AbiEi family antitoxin</fullName>
    </submittedName>
</protein>
<evidence type="ECO:0000313" key="2">
    <source>
        <dbReference type="EMBL" id="MBP3193485.1"/>
    </source>
</evidence>
<dbReference type="AlphaFoldDB" id="A0A8J7RM77"/>
<evidence type="ECO:0000313" key="3">
    <source>
        <dbReference type="Proteomes" id="UP000673975"/>
    </source>
</evidence>
<dbReference type="Pfam" id="PF09407">
    <property type="entry name" value="AbiEi_1"/>
    <property type="match status" value="1"/>
</dbReference>
<proteinExistence type="predicted"/>
<gene>
    <name evidence="2" type="ORF">NATSA_12490</name>
</gene>
<organism evidence="2 3">
    <name type="scientific">Natronogracilivirga saccharolytica</name>
    <dbReference type="NCBI Taxonomy" id="2812953"/>
    <lineage>
        <taxon>Bacteria</taxon>
        <taxon>Pseudomonadati</taxon>
        <taxon>Balneolota</taxon>
        <taxon>Balneolia</taxon>
        <taxon>Balneolales</taxon>
        <taxon>Cyclonatronaceae</taxon>
        <taxon>Natronogracilivirga</taxon>
    </lineage>
</organism>
<dbReference type="InterPro" id="IPR018547">
    <property type="entry name" value="AbiEi_C"/>
</dbReference>
<dbReference type="EMBL" id="JAFIDN010000011">
    <property type="protein sequence ID" value="MBP3193485.1"/>
    <property type="molecule type" value="Genomic_DNA"/>
</dbReference>